<evidence type="ECO:0000256" key="1">
    <source>
        <dbReference type="ARBA" id="ARBA00022898"/>
    </source>
</evidence>
<keyword evidence="4" id="KW-0804">Transcription</keyword>
<dbReference type="PROSITE" id="PS50949">
    <property type="entry name" value="HTH_GNTR"/>
    <property type="match status" value="1"/>
</dbReference>
<dbReference type="InterPro" id="IPR000524">
    <property type="entry name" value="Tscrpt_reg_HTH_GntR"/>
</dbReference>
<dbReference type="InterPro" id="IPR036388">
    <property type="entry name" value="WH-like_DNA-bd_sf"/>
</dbReference>
<dbReference type="PANTHER" id="PTHR46577">
    <property type="entry name" value="HTH-TYPE TRANSCRIPTIONAL REGULATORY PROTEIN GABR"/>
    <property type="match status" value="1"/>
</dbReference>
<dbReference type="Gene3D" id="1.10.10.10">
    <property type="entry name" value="Winged helix-like DNA-binding domain superfamily/Winged helix DNA-binding domain"/>
    <property type="match status" value="1"/>
</dbReference>
<dbReference type="AlphaFoldDB" id="A0A848IWH1"/>
<comment type="caution">
    <text evidence="6">The sequence shown here is derived from an EMBL/GenBank/DDBJ whole genome shotgun (WGS) entry which is preliminary data.</text>
</comment>
<dbReference type="EMBL" id="JABBGJ010000075">
    <property type="protein sequence ID" value="NMM04204.1"/>
    <property type="molecule type" value="Genomic_DNA"/>
</dbReference>
<gene>
    <name evidence="6" type="ORF">HHL24_40910</name>
</gene>
<dbReference type="InterPro" id="IPR051446">
    <property type="entry name" value="HTH_trans_reg/aminotransferase"/>
</dbReference>
<evidence type="ECO:0000259" key="5">
    <source>
        <dbReference type="PROSITE" id="PS50949"/>
    </source>
</evidence>
<keyword evidence="2" id="KW-0805">Transcription regulation</keyword>
<evidence type="ECO:0000256" key="3">
    <source>
        <dbReference type="ARBA" id="ARBA00023125"/>
    </source>
</evidence>
<accession>A0A848IWH1</accession>
<evidence type="ECO:0000256" key="4">
    <source>
        <dbReference type="ARBA" id="ARBA00023163"/>
    </source>
</evidence>
<dbReference type="InterPro" id="IPR036390">
    <property type="entry name" value="WH_DNA-bd_sf"/>
</dbReference>
<dbReference type="Proteomes" id="UP000544134">
    <property type="component" value="Unassembled WGS sequence"/>
</dbReference>
<dbReference type="SUPFAM" id="SSF46785">
    <property type="entry name" value="Winged helix' DNA-binding domain"/>
    <property type="match status" value="1"/>
</dbReference>
<keyword evidence="3" id="KW-0238">DNA-binding</keyword>
<feature type="domain" description="HTH gntR-type" evidence="5">
    <location>
        <begin position="25"/>
        <end position="93"/>
    </location>
</feature>
<dbReference type="GO" id="GO:0003700">
    <property type="term" value="F:DNA-binding transcription factor activity"/>
    <property type="evidence" value="ECO:0007669"/>
    <property type="project" value="InterPro"/>
</dbReference>
<keyword evidence="1" id="KW-0663">Pyridoxal phosphate</keyword>
<dbReference type="GO" id="GO:0003677">
    <property type="term" value="F:DNA binding"/>
    <property type="evidence" value="ECO:0007669"/>
    <property type="project" value="UniProtKB-KW"/>
</dbReference>
<evidence type="ECO:0000313" key="7">
    <source>
        <dbReference type="Proteomes" id="UP000544134"/>
    </source>
</evidence>
<protein>
    <submittedName>
        <fullName evidence="6">GntR family transcriptional regulator</fullName>
    </submittedName>
</protein>
<sequence length="100" mass="10896">MDRFRLDVSGKTVRNWMPSISGYSGPSYLALASAIEDAINAGLVLPGQKLPSQRMMADFLGLHVNTVNRGLRELAWRGRTRGNTRSGTVVLSSSSFVKAE</sequence>
<dbReference type="RefSeq" id="WP_169490967.1">
    <property type="nucleotide sequence ID" value="NZ_JABBGJ010000075.1"/>
</dbReference>
<name>A0A848IWH1_9BURK</name>
<keyword evidence="7" id="KW-1185">Reference proteome</keyword>
<evidence type="ECO:0000256" key="2">
    <source>
        <dbReference type="ARBA" id="ARBA00023015"/>
    </source>
</evidence>
<reference evidence="6 7" key="1">
    <citation type="submission" date="2020-04" db="EMBL/GenBank/DDBJ databases">
        <title>Paraburkholderia sp. RP-4-7 isolated from soil.</title>
        <authorList>
            <person name="Dahal R.H."/>
        </authorList>
    </citation>
    <scope>NUCLEOTIDE SEQUENCE [LARGE SCALE GENOMIC DNA]</scope>
    <source>
        <strain evidence="6 7">RP-4-7</strain>
    </source>
</reference>
<dbReference type="SMART" id="SM00345">
    <property type="entry name" value="HTH_GNTR"/>
    <property type="match status" value="1"/>
</dbReference>
<dbReference type="Pfam" id="PF00392">
    <property type="entry name" value="GntR"/>
    <property type="match status" value="1"/>
</dbReference>
<evidence type="ECO:0000313" key="6">
    <source>
        <dbReference type="EMBL" id="NMM04204.1"/>
    </source>
</evidence>
<organism evidence="6 7">
    <name type="scientific">Paraburkholderia polaris</name>
    <dbReference type="NCBI Taxonomy" id="2728848"/>
    <lineage>
        <taxon>Bacteria</taxon>
        <taxon>Pseudomonadati</taxon>
        <taxon>Pseudomonadota</taxon>
        <taxon>Betaproteobacteria</taxon>
        <taxon>Burkholderiales</taxon>
        <taxon>Burkholderiaceae</taxon>
        <taxon>Paraburkholderia</taxon>
    </lineage>
</organism>
<dbReference type="PANTHER" id="PTHR46577:SF1">
    <property type="entry name" value="HTH-TYPE TRANSCRIPTIONAL REGULATORY PROTEIN GABR"/>
    <property type="match status" value="1"/>
</dbReference>
<proteinExistence type="predicted"/>